<dbReference type="AlphaFoldDB" id="A0A5M8QS19"/>
<evidence type="ECO:0000256" key="2">
    <source>
        <dbReference type="ARBA" id="ARBA00022525"/>
    </source>
</evidence>
<evidence type="ECO:0000259" key="6">
    <source>
        <dbReference type="Pfam" id="PF11721"/>
    </source>
</evidence>
<dbReference type="PANTHER" id="PTHR42754">
    <property type="entry name" value="ENDOGLUCANASE"/>
    <property type="match status" value="1"/>
</dbReference>
<dbReference type="EMBL" id="VBSN01000050">
    <property type="protein sequence ID" value="KAA6438058.1"/>
    <property type="molecule type" value="Genomic_DNA"/>
</dbReference>
<accession>A0A5M8QS19</accession>
<dbReference type="NCBIfam" id="TIGR04183">
    <property type="entry name" value="Por_Secre_tail"/>
    <property type="match status" value="1"/>
</dbReference>
<gene>
    <name evidence="9" type="ORF">FEM33_18780</name>
</gene>
<dbReference type="PANTHER" id="PTHR42754:SF1">
    <property type="entry name" value="LIPOPROTEIN"/>
    <property type="match status" value="1"/>
</dbReference>
<dbReference type="RefSeq" id="WP_139013542.1">
    <property type="nucleotide sequence ID" value="NZ_VBSN01000050.1"/>
</dbReference>
<evidence type="ECO:0000313" key="9">
    <source>
        <dbReference type="EMBL" id="KAA6438058.1"/>
    </source>
</evidence>
<dbReference type="OrthoDB" id="9803752at2"/>
<dbReference type="InterPro" id="IPR026444">
    <property type="entry name" value="Secre_tail"/>
</dbReference>
<dbReference type="Gene3D" id="2.60.120.430">
    <property type="entry name" value="Galactose-binding lectin"/>
    <property type="match status" value="1"/>
</dbReference>
<comment type="caution">
    <text evidence="9">The sequence shown here is derived from an EMBL/GenBank/DDBJ whole genome shotgun (WGS) entry which is preliminary data.</text>
</comment>
<evidence type="ECO:0000259" key="8">
    <source>
        <dbReference type="Pfam" id="PF24517"/>
    </source>
</evidence>
<keyword evidence="3 5" id="KW-0732">Signal</keyword>
<feature type="domain" description="Secretion system C-terminal sorting" evidence="7">
    <location>
        <begin position="821"/>
        <end position="897"/>
    </location>
</feature>
<dbReference type="Pfam" id="PF11721">
    <property type="entry name" value="Malectin"/>
    <property type="match status" value="1"/>
</dbReference>
<dbReference type="InterPro" id="IPR021720">
    <property type="entry name" value="Malectin_dom"/>
</dbReference>
<dbReference type="NCBIfam" id="NF033679">
    <property type="entry name" value="DNRLRE_dom"/>
    <property type="match status" value="1"/>
</dbReference>
<dbReference type="Pfam" id="PF24517">
    <property type="entry name" value="CBM96"/>
    <property type="match status" value="1"/>
</dbReference>
<evidence type="ECO:0000256" key="1">
    <source>
        <dbReference type="ARBA" id="ARBA00004613"/>
    </source>
</evidence>
<comment type="subcellular location">
    <subcellularLocation>
        <location evidence="1">Secreted</location>
    </subcellularLocation>
</comment>
<dbReference type="SUPFAM" id="SSF49785">
    <property type="entry name" value="Galactose-binding domain-like"/>
    <property type="match status" value="1"/>
</dbReference>
<evidence type="ECO:0000256" key="3">
    <source>
        <dbReference type="ARBA" id="ARBA00022729"/>
    </source>
</evidence>
<feature type="domain" description="Carbohydrate-binding module family 96" evidence="8">
    <location>
        <begin position="631"/>
        <end position="792"/>
    </location>
</feature>
<evidence type="ECO:0000259" key="7">
    <source>
        <dbReference type="Pfam" id="PF18962"/>
    </source>
</evidence>
<feature type="signal peptide" evidence="5">
    <location>
        <begin position="1"/>
        <end position="27"/>
    </location>
</feature>
<evidence type="ECO:0000256" key="4">
    <source>
        <dbReference type="SAM" id="MobiDB-lite"/>
    </source>
</evidence>
<keyword evidence="2" id="KW-0964">Secreted</keyword>
<organism evidence="9 10">
    <name type="scientific">Dyadobacter flavalbus</name>
    <dbReference type="NCBI Taxonomy" id="2579942"/>
    <lineage>
        <taxon>Bacteria</taxon>
        <taxon>Pseudomonadati</taxon>
        <taxon>Bacteroidota</taxon>
        <taxon>Cytophagia</taxon>
        <taxon>Cytophagales</taxon>
        <taxon>Spirosomataceae</taxon>
        <taxon>Dyadobacter</taxon>
    </lineage>
</organism>
<feature type="region of interest" description="Disordered" evidence="4">
    <location>
        <begin position="182"/>
        <end position="204"/>
    </location>
</feature>
<dbReference type="InterPro" id="IPR008979">
    <property type="entry name" value="Galactose-bd-like_sf"/>
</dbReference>
<evidence type="ECO:0000313" key="10">
    <source>
        <dbReference type="Proteomes" id="UP000323994"/>
    </source>
</evidence>
<proteinExistence type="predicted"/>
<evidence type="ECO:0000256" key="5">
    <source>
        <dbReference type="SAM" id="SignalP"/>
    </source>
</evidence>
<reference evidence="9 10" key="1">
    <citation type="submission" date="2019-05" db="EMBL/GenBank/DDBJ databases">
        <authorList>
            <person name="Qu J.-H."/>
        </authorList>
    </citation>
    <scope>NUCLEOTIDE SEQUENCE [LARGE SCALE GENOMIC DNA]</scope>
    <source>
        <strain evidence="9 10">NS28</strain>
    </source>
</reference>
<protein>
    <submittedName>
        <fullName evidence="9">DNRLRE domain-containing protein</fullName>
    </submittedName>
</protein>
<name>A0A5M8QS19_9BACT</name>
<dbReference type="Pfam" id="PF18962">
    <property type="entry name" value="Por_Secre_tail"/>
    <property type="match status" value="1"/>
</dbReference>
<feature type="domain" description="Malectin" evidence="6">
    <location>
        <begin position="475"/>
        <end position="621"/>
    </location>
</feature>
<dbReference type="Proteomes" id="UP000323994">
    <property type="component" value="Unassembled WGS sequence"/>
</dbReference>
<dbReference type="GO" id="GO:0005576">
    <property type="term" value="C:extracellular region"/>
    <property type="evidence" value="ECO:0007669"/>
    <property type="project" value="UniProtKB-SubCell"/>
</dbReference>
<keyword evidence="10" id="KW-1185">Reference proteome</keyword>
<feature type="compositionally biased region" description="Basic and acidic residues" evidence="4">
    <location>
        <begin position="191"/>
        <end position="202"/>
    </location>
</feature>
<feature type="region of interest" description="Disordered" evidence="4">
    <location>
        <begin position="53"/>
        <end position="75"/>
    </location>
</feature>
<sequence length="900" mass="97105">MKNTLRFKRFIKSLLALLVFAQAGVYAQPAIQWDKTIGGMAAEQLSDMQQTSDGGYIIGGTSDSPAGGDKSQGSKGGKDFWVVKLSANGTKEWDKTFGGSGTDELTSVRQTADGGYILGGNSNSPVSGNKSAGRKGTEYYNEDYWVVKIDANGTKQWDRSYGGSESQGLKVVRQTSDGGYILGGASTSNKSGDKSEDNHGQSENEDLWIVKIASNGNIEWDRTIGSITPNESLTSLNIASDGGYLLGGWETYDGVEGSYEIKKLAIDGTLLWEDTIGPDNNIAWLSEFQETPDGGYILGGSSSARAGGDQSENADGADYWIVKLNAAREVEWDKIIATLDLPPVENGQGAYSEDLTSIVQTPDGGYLVGGYSESKAGGDKTETTRGQDDFWIVKVSSTGAILWDKTIGGNGNDILRVMLKTTDGGIMIGGTTAVPYADPSPENAPSDRTEAINGRSDYWIVKLAPEQPTLPQAPIRINAGGPAFTTATKKLFIADKYYAGIDRVSSIATGDIPNTSNDILYQSARCSPAFSYNIPVPNGEFSVYLHFAETYFGAPGKKGGKGSRQFHVNMESIRKLTNYDIFAKAGGAMLATAETFTVNVTDGMLNIDFLTGAADLPRVSAIEVLPSPQRTLTFTPVADAFVREEKYANQNFGSDPLLSAKSRGQVGQVRQAYLRFAIPGITNVKSAKLRLYGNNHEADTSVDVNAVPVDDDSWTENGITWNNAPTMGRFMGSHVFVNETLKYWEIDVTQYVAAQAVGDQIVSLGILANRRFLMNFHSKENPSGFVPQLVIVTDNTTNQVTRLGNESEEAFESNTALSSVIYPNPAKEHIMLEVSSGHKSDVDLELTNMAGSRFQLQRPETEANTSRLKVGLPGQLPAGMYLLKVQSKEFSEVLKVLVTE</sequence>
<dbReference type="InterPro" id="IPR055372">
    <property type="entry name" value="CBM96"/>
</dbReference>
<feature type="chain" id="PRO_5024440137" evidence="5">
    <location>
        <begin position="28"/>
        <end position="900"/>
    </location>
</feature>